<evidence type="ECO:0000256" key="1">
    <source>
        <dbReference type="ARBA" id="ARBA00001971"/>
    </source>
</evidence>
<evidence type="ECO:0000256" key="4">
    <source>
        <dbReference type="ARBA" id="ARBA00022723"/>
    </source>
</evidence>
<dbReference type="PANTHER" id="PTHR46206">
    <property type="entry name" value="CYTOCHROME P450"/>
    <property type="match status" value="1"/>
</dbReference>
<sequence length="510" mass="57883">MEVQSFQSLAHSAQTVAIAALIFVACYYYPKLSFRAQVAKLPAFTENGEKQRQEFLKHGKNMYLQGYERFKNQVFRMTGSDGRETVVVSPRFLPELRKLPDTVVSFPKAIEDLMEVKYTGLIADEPLGVHAVRADLTPALARLNPVVYSEVLQALEEVMPKCEDWTAVNIYSKLVSMVATITGRILVGADLCRDKEYQRLSIEYTMQLITAQLEIKKIRPLFKLWSAPRLPSVQRLCKARKDLAEFLEPIIQARRDAEKNDPNWQKPDDMVTWLMSRQGEFGVKSTHHLAQLVLGLIFASIHTTTLTATNVLYTLAVSTEYVEPLREEIREVVAENGGTISTRALQQMMKLDSYMKESMRFYPPGFTSFQRKVIRGFTLSNGQYIPAGVTIEVASHAVYQDPANYSNPEPADIFDGYRFYKLRQGGTATDHARNQFVTTNEQNLMFGYGKHACPGRFFAANEIKMILANLILNYDFKNEDGSMERYAQLDVGRQSSPDARKNLLFKAVTV</sequence>
<protein>
    <submittedName>
        <fullName evidence="9">Cytochrome P450 monooxygenase-like protein</fullName>
    </submittedName>
</protein>
<keyword evidence="10" id="KW-1185">Reference proteome</keyword>
<dbReference type="EMBL" id="MU001497">
    <property type="protein sequence ID" value="KAF2446734.1"/>
    <property type="molecule type" value="Genomic_DNA"/>
</dbReference>
<comment type="similarity">
    <text evidence="3 8">Belongs to the cytochrome P450 family.</text>
</comment>
<evidence type="ECO:0000256" key="6">
    <source>
        <dbReference type="ARBA" id="ARBA00023004"/>
    </source>
</evidence>
<evidence type="ECO:0000256" key="8">
    <source>
        <dbReference type="RuleBase" id="RU000461"/>
    </source>
</evidence>
<comment type="caution">
    <text evidence="9">The sequence shown here is derived from an EMBL/GenBank/DDBJ whole genome shotgun (WGS) entry which is preliminary data.</text>
</comment>
<dbReference type="AlphaFoldDB" id="A0A9P4UCH8"/>
<dbReference type="PANTHER" id="PTHR46206:SF7">
    <property type="entry name" value="P450, PUTATIVE (EUROFUNG)-RELATED"/>
    <property type="match status" value="1"/>
</dbReference>
<comment type="cofactor">
    <cofactor evidence="1 7">
        <name>heme</name>
        <dbReference type="ChEBI" id="CHEBI:30413"/>
    </cofactor>
</comment>
<dbReference type="InterPro" id="IPR001128">
    <property type="entry name" value="Cyt_P450"/>
</dbReference>
<dbReference type="GO" id="GO:0005506">
    <property type="term" value="F:iron ion binding"/>
    <property type="evidence" value="ECO:0007669"/>
    <property type="project" value="InterPro"/>
</dbReference>
<feature type="binding site" description="axial binding residue" evidence="7">
    <location>
        <position position="453"/>
    </location>
    <ligand>
        <name>heme</name>
        <dbReference type="ChEBI" id="CHEBI:30413"/>
    </ligand>
    <ligandPart>
        <name>Fe</name>
        <dbReference type="ChEBI" id="CHEBI:18248"/>
    </ligandPart>
</feature>
<organism evidence="9 10">
    <name type="scientific">Karstenula rhodostoma CBS 690.94</name>
    <dbReference type="NCBI Taxonomy" id="1392251"/>
    <lineage>
        <taxon>Eukaryota</taxon>
        <taxon>Fungi</taxon>
        <taxon>Dikarya</taxon>
        <taxon>Ascomycota</taxon>
        <taxon>Pezizomycotina</taxon>
        <taxon>Dothideomycetes</taxon>
        <taxon>Pleosporomycetidae</taxon>
        <taxon>Pleosporales</taxon>
        <taxon>Massarineae</taxon>
        <taxon>Didymosphaeriaceae</taxon>
        <taxon>Karstenula</taxon>
    </lineage>
</organism>
<evidence type="ECO:0000256" key="2">
    <source>
        <dbReference type="ARBA" id="ARBA00004685"/>
    </source>
</evidence>
<dbReference type="InterPro" id="IPR002403">
    <property type="entry name" value="Cyt_P450_E_grp-IV"/>
</dbReference>
<dbReference type="OrthoDB" id="1844152at2759"/>
<dbReference type="InterPro" id="IPR017972">
    <property type="entry name" value="Cyt_P450_CS"/>
</dbReference>
<keyword evidence="7 8" id="KW-0349">Heme</keyword>
<dbReference type="SUPFAM" id="SSF48264">
    <property type="entry name" value="Cytochrome P450"/>
    <property type="match status" value="1"/>
</dbReference>
<evidence type="ECO:0000313" key="10">
    <source>
        <dbReference type="Proteomes" id="UP000799764"/>
    </source>
</evidence>
<evidence type="ECO:0000313" key="9">
    <source>
        <dbReference type="EMBL" id="KAF2446734.1"/>
    </source>
</evidence>
<proteinExistence type="inferred from homology"/>
<dbReference type="GO" id="GO:0004497">
    <property type="term" value="F:monooxygenase activity"/>
    <property type="evidence" value="ECO:0007669"/>
    <property type="project" value="UniProtKB-KW"/>
</dbReference>
<dbReference type="Proteomes" id="UP000799764">
    <property type="component" value="Unassembled WGS sequence"/>
</dbReference>
<dbReference type="PROSITE" id="PS00086">
    <property type="entry name" value="CYTOCHROME_P450"/>
    <property type="match status" value="1"/>
</dbReference>
<dbReference type="GO" id="GO:0016705">
    <property type="term" value="F:oxidoreductase activity, acting on paired donors, with incorporation or reduction of molecular oxygen"/>
    <property type="evidence" value="ECO:0007669"/>
    <property type="project" value="InterPro"/>
</dbReference>
<reference evidence="9" key="1">
    <citation type="journal article" date="2020" name="Stud. Mycol.">
        <title>101 Dothideomycetes genomes: a test case for predicting lifestyles and emergence of pathogens.</title>
        <authorList>
            <person name="Haridas S."/>
            <person name="Albert R."/>
            <person name="Binder M."/>
            <person name="Bloem J."/>
            <person name="Labutti K."/>
            <person name="Salamov A."/>
            <person name="Andreopoulos B."/>
            <person name="Baker S."/>
            <person name="Barry K."/>
            <person name="Bills G."/>
            <person name="Bluhm B."/>
            <person name="Cannon C."/>
            <person name="Castanera R."/>
            <person name="Culley D."/>
            <person name="Daum C."/>
            <person name="Ezra D."/>
            <person name="Gonzalez J."/>
            <person name="Henrissat B."/>
            <person name="Kuo A."/>
            <person name="Liang C."/>
            <person name="Lipzen A."/>
            <person name="Lutzoni F."/>
            <person name="Magnuson J."/>
            <person name="Mondo S."/>
            <person name="Nolan M."/>
            <person name="Ohm R."/>
            <person name="Pangilinan J."/>
            <person name="Park H.-J."/>
            <person name="Ramirez L."/>
            <person name="Alfaro M."/>
            <person name="Sun H."/>
            <person name="Tritt A."/>
            <person name="Yoshinaga Y."/>
            <person name="Zwiers L.-H."/>
            <person name="Turgeon B."/>
            <person name="Goodwin S."/>
            <person name="Spatafora J."/>
            <person name="Crous P."/>
            <person name="Grigoriev I."/>
        </authorList>
    </citation>
    <scope>NUCLEOTIDE SEQUENCE</scope>
    <source>
        <strain evidence="9">CBS 690.94</strain>
    </source>
</reference>
<comment type="pathway">
    <text evidence="2">Mycotoxin biosynthesis.</text>
</comment>
<keyword evidence="6 7" id="KW-0408">Iron</keyword>
<gene>
    <name evidence="9" type="ORF">P171DRAFT_383539</name>
</gene>
<dbReference type="CDD" id="cd11041">
    <property type="entry name" value="CYP503A1-like"/>
    <property type="match status" value="1"/>
</dbReference>
<dbReference type="Gene3D" id="1.10.630.10">
    <property type="entry name" value="Cytochrome P450"/>
    <property type="match status" value="1"/>
</dbReference>
<keyword evidence="5 8" id="KW-0560">Oxidoreductase</keyword>
<dbReference type="Pfam" id="PF00067">
    <property type="entry name" value="p450"/>
    <property type="match status" value="1"/>
</dbReference>
<keyword evidence="4 7" id="KW-0479">Metal-binding</keyword>
<evidence type="ECO:0000256" key="5">
    <source>
        <dbReference type="ARBA" id="ARBA00023002"/>
    </source>
</evidence>
<dbReference type="PRINTS" id="PR00465">
    <property type="entry name" value="EP450IV"/>
</dbReference>
<dbReference type="InterPro" id="IPR036396">
    <property type="entry name" value="Cyt_P450_sf"/>
</dbReference>
<evidence type="ECO:0000256" key="3">
    <source>
        <dbReference type="ARBA" id="ARBA00010617"/>
    </source>
</evidence>
<dbReference type="GO" id="GO:0020037">
    <property type="term" value="F:heme binding"/>
    <property type="evidence" value="ECO:0007669"/>
    <property type="project" value="InterPro"/>
</dbReference>
<name>A0A9P4UCH8_9PLEO</name>
<accession>A0A9P4UCH8</accession>
<keyword evidence="8 9" id="KW-0503">Monooxygenase</keyword>
<evidence type="ECO:0000256" key="7">
    <source>
        <dbReference type="PIRSR" id="PIRSR602403-1"/>
    </source>
</evidence>